<evidence type="ECO:0000313" key="11">
    <source>
        <dbReference type="EMBL" id="QIK38006.1"/>
    </source>
</evidence>
<evidence type="ECO:0000259" key="10">
    <source>
        <dbReference type="PROSITE" id="PS51330"/>
    </source>
</evidence>
<comment type="function">
    <text evidence="7 8">Key enzyme in folate metabolism. Catalyzes an essential reaction for de novo glycine and purine synthesis, and for DNA precursor synthesis.</text>
</comment>
<gene>
    <name evidence="11" type="ORF">GWK36_08420</name>
</gene>
<dbReference type="FunFam" id="3.40.430.10:FF:000001">
    <property type="entry name" value="Dihydrofolate reductase"/>
    <property type="match status" value="1"/>
</dbReference>
<dbReference type="Gene3D" id="3.40.430.10">
    <property type="entry name" value="Dihydrofolate Reductase, subunit A"/>
    <property type="match status" value="1"/>
</dbReference>
<dbReference type="EMBL" id="CP048029">
    <property type="protein sequence ID" value="QIK38006.1"/>
    <property type="molecule type" value="Genomic_DNA"/>
</dbReference>
<keyword evidence="6 8" id="KW-0560">Oxidoreductase</keyword>
<dbReference type="GO" id="GO:0046654">
    <property type="term" value="P:tetrahydrofolate biosynthetic process"/>
    <property type="evidence" value="ECO:0007669"/>
    <property type="project" value="UniProtKB-UniPathway"/>
</dbReference>
<evidence type="ECO:0000256" key="6">
    <source>
        <dbReference type="ARBA" id="ARBA00023002"/>
    </source>
</evidence>
<dbReference type="GO" id="GO:0006730">
    <property type="term" value="P:one-carbon metabolic process"/>
    <property type="evidence" value="ECO:0007669"/>
    <property type="project" value="UniProtKB-KW"/>
</dbReference>
<dbReference type="InterPro" id="IPR017925">
    <property type="entry name" value="DHFR_CS"/>
</dbReference>
<dbReference type="InterPro" id="IPR012259">
    <property type="entry name" value="DHFR"/>
</dbReference>
<dbReference type="PIRSF" id="PIRSF000194">
    <property type="entry name" value="DHFR"/>
    <property type="match status" value="1"/>
</dbReference>
<dbReference type="InterPro" id="IPR024072">
    <property type="entry name" value="DHFR-like_dom_sf"/>
</dbReference>
<dbReference type="GO" id="GO:0005829">
    <property type="term" value="C:cytosol"/>
    <property type="evidence" value="ECO:0007669"/>
    <property type="project" value="TreeGrafter"/>
</dbReference>
<dbReference type="PROSITE" id="PS00075">
    <property type="entry name" value="DHFR_1"/>
    <property type="match status" value="1"/>
</dbReference>
<evidence type="ECO:0000256" key="2">
    <source>
        <dbReference type="ARBA" id="ARBA00009539"/>
    </source>
</evidence>
<name>A0A6G7VDQ6_9GAMM</name>
<proteinExistence type="inferred from homology"/>
<dbReference type="RefSeq" id="WP_166270769.1">
    <property type="nucleotide sequence ID" value="NZ_CP048029.1"/>
</dbReference>
<comment type="pathway">
    <text evidence="1 8">Cofactor biosynthesis; tetrahydrofolate biosynthesis; 5,6,7,8-tetrahydrofolate from 7,8-dihydrofolate: step 1/1.</text>
</comment>
<protein>
    <recommendedName>
        <fullName evidence="3 8">Dihydrofolate reductase</fullName>
        <ecNumber evidence="3 8">1.5.1.3</ecNumber>
    </recommendedName>
</protein>
<dbReference type="GO" id="GO:0004146">
    <property type="term" value="F:dihydrofolate reductase activity"/>
    <property type="evidence" value="ECO:0007669"/>
    <property type="project" value="UniProtKB-EC"/>
</dbReference>
<dbReference type="SUPFAM" id="SSF53597">
    <property type="entry name" value="Dihydrofolate reductase-like"/>
    <property type="match status" value="1"/>
</dbReference>
<accession>A0A6G7VDQ6</accession>
<evidence type="ECO:0000256" key="1">
    <source>
        <dbReference type="ARBA" id="ARBA00004903"/>
    </source>
</evidence>
<comment type="similarity">
    <text evidence="2 8 9">Belongs to the dihydrofolate reductase family.</text>
</comment>
<evidence type="ECO:0000256" key="7">
    <source>
        <dbReference type="ARBA" id="ARBA00025067"/>
    </source>
</evidence>
<dbReference type="EC" id="1.5.1.3" evidence="3 8"/>
<comment type="catalytic activity">
    <reaction evidence="8">
        <text>(6S)-5,6,7,8-tetrahydrofolate + NADP(+) = 7,8-dihydrofolate + NADPH + H(+)</text>
        <dbReference type="Rhea" id="RHEA:15009"/>
        <dbReference type="ChEBI" id="CHEBI:15378"/>
        <dbReference type="ChEBI" id="CHEBI:57451"/>
        <dbReference type="ChEBI" id="CHEBI:57453"/>
        <dbReference type="ChEBI" id="CHEBI:57783"/>
        <dbReference type="ChEBI" id="CHEBI:58349"/>
        <dbReference type="EC" id="1.5.1.3"/>
    </reaction>
</comment>
<dbReference type="PANTHER" id="PTHR48069:SF3">
    <property type="entry name" value="DIHYDROFOLATE REDUCTASE"/>
    <property type="match status" value="1"/>
</dbReference>
<reference evidence="12" key="1">
    <citation type="submission" date="2020-01" db="EMBL/GenBank/DDBJ databases">
        <title>Caldichromatium gen. nov., sp. nov., a thermophilic purple sulfur bacterium member of the family Chromatiaceae isolated from Nakabusa hot spring, Japan.</title>
        <authorList>
            <person name="Saini M.K."/>
            <person name="Hanada S."/>
            <person name="Tank M."/>
        </authorList>
    </citation>
    <scope>NUCLEOTIDE SEQUENCE [LARGE SCALE GENOMIC DNA]</scope>
    <source>
        <strain evidence="12">No.7</strain>
    </source>
</reference>
<sequence length="174" mass="19268">MSPSMPRIALIAALDEAGAIGRANTLPWHLPADLAHFRSLTLDKPILMGRRTWESLPGLLPCRRHLIISRDPSYRVPGAEVFGSIAEAIAATAAPELMVIGGAMIYAQTLPLAQALYLTLVHTRVEGDVYFPPWDPAQWREVRRSEHPADAYNRYAMTFVELVRIDAGQPHPPL</sequence>
<keyword evidence="12" id="KW-1185">Reference proteome</keyword>
<dbReference type="InterPro" id="IPR001796">
    <property type="entry name" value="DHFR_dom"/>
</dbReference>
<dbReference type="GO" id="GO:0070401">
    <property type="term" value="F:NADP+ binding"/>
    <property type="evidence" value="ECO:0007669"/>
    <property type="project" value="UniProtKB-ARBA"/>
</dbReference>
<dbReference type="GO" id="GO:0046655">
    <property type="term" value="P:folic acid metabolic process"/>
    <property type="evidence" value="ECO:0007669"/>
    <property type="project" value="TreeGrafter"/>
</dbReference>
<dbReference type="Pfam" id="PF00186">
    <property type="entry name" value="DHFR_1"/>
    <property type="match status" value="1"/>
</dbReference>
<evidence type="ECO:0000256" key="4">
    <source>
        <dbReference type="ARBA" id="ARBA00022563"/>
    </source>
</evidence>
<keyword evidence="5 8" id="KW-0521">NADP</keyword>
<evidence type="ECO:0000256" key="5">
    <source>
        <dbReference type="ARBA" id="ARBA00022857"/>
    </source>
</evidence>
<evidence type="ECO:0000313" key="12">
    <source>
        <dbReference type="Proteomes" id="UP000502699"/>
    </source>
</evidence>
<dbReference type="PRINTS" id="PR00070">
    <property type="entry name" value="DHFR"/>
</dbReference>
<evidence type="ECO:0000256" key="3">
    <source>
        <dbReference type="ARBA" id="ARBA00012856"/>
    </source>
</evidence>
<evidence type="ECO:0000256" key="8">
    <source>
        <dbReference type="PIRNR" id="PIRNR000194"/>
    </source>
</evidence>
<dbReference type="PANTHER" id="PTHR48069">
    <property type="entry name" value="DIHYDROFOLATE REDUCTASE"/>
    <property type="match status" value="1"/>
</dbReference>
<dbReference type="AlphaFoldDB" id="A0A6G7VDQ6"/>
<dbReference type="PROSITE" id="PS51330">
    <property type="entry name" value="DHFR_2"/>
    <property type="match status" value="1"/>
</dbReference>
<keyword evidence="4 8" id="KW-0554">One-carbon metabolism</keyword>
<dbReference type="KEGG" id="cjap:GWK36_08420"/>
<dbReference type="UniPathway" id="UPA00077">
    <property type="reaction ID" value="UER00158"/>
</dbReference>
<dbReference type="GO" id="GO:0046452">
    <property type="term" value="P:dihydrofolate metabolic process"/>
    <property type="evidence" value="ECO:0007669"/>
    <property type="project" value="TreeGrafter"/>
</dbReference>
<dbReference type="Proteomes" id="UP000502699">
    <property type="component" value="Chromosome"/>
</dbReference>
<dbReference type="CDD" id="cd00209">
    <property type="entry name" value="DHFR"/>
    <property type="match status" value="1"/>
</dbReference>
<feature type="domain" description="DHFR" evidence="10">
    <location>
        <begin position="7"/>
        <end position="164"/>
    </location>
</feature>
<organism evidence="11 12">
    <name type="scientific">Caldichromatium japonicum</name>
    <dbReference type="NCBI Taxonomy" id="2699430"/>
    <lineage>
        <taxon>Bacteria</taxon>
        <taxon>Pseudomonadati</taxon>
        <taxon>Pseudomonadota</taxon>
        <taxon>Gammaproteobacteria</taxon>
        <taxon>Chromatiales</taxon>
        <taxon>Chromatiaceae</taxon>
        <taxon>Caldichromatium</taxon>
    </lineage>
</organism>
<evidence type="ECO:0000256" key="9">
    <source>
        <dbReference type="RuleBase" id="RU004474"/>
    </source>
</evidence>